<dbReference type="RefSeq" id="WP_008239004.1">
    <property type="nucleotide sequence ID" value="NZ_AJJU01000007.1"/>
</dbReference>
<comment type="caution">
    <text evidence="2">The sequence shown here is derived from an EMBL/GenBank/DDBJ whole genome shotgun (WGS) entry which is preliminary data.</text>
</comment>
<reference evidence="2 3" key="1">
    <citation type="journal article" date="2012" name="J. Bacteriol.">
        <title>Genome Sequence of the Halotolerant Bacterium Imtechella halotolerans K1T.</title>
        <authorList>
            <person name="Kumar S."/>
            <person name="Vikram S."/>
            <person name="Subramanian S."/>
            <person name="Raghava G.P."/>
            <person name="Pinnaka A.K."/>
        </authorList>
    </citation>
    <scope>NUCLEOTIDE SEQUENCE [LARGE SCALE GENOMIC DNA]</scope>
    <source>
        <strain evidence="2 3">K1</strain>
    </source>
</reference>
<dbReference type="EMBL" id="AJJU01000007">
    <property type="protein sequence ID" value="EID75139.1"/>
    <property type="molecule type" value="Genomic_DNA"/>
</dbReference>
<evidence type="ECO:0000313" key="3">
    <source>
        <dbReference type="Proteomes" id="UP000005938"/>
    </source>
</evidence>
<dbReference type="Proteomes" id="UP000005938">
    <property type="component" value="Unassembled WGS sequence"/>
</dbReference>
<name>I0WFH3_9FLAO</name>
<gene>
    <name evidence="2" type="ORF">W5A_07382</name>
</gene>
<protein>
    <recommendedName>
        <fullName evidence="4">Interferon-induced transmembrane protein</fullName>
    </recommendedName>
</protein>
<keyword evidence="1" id="KW-1133">Transmembrane helix</keyword>
<dbReference type="AlphaFoldDB" id="I0WFH3"/>
<feature type="transmembrane region" description="Helical" evidence="1">
    <location>
        <begin position="64"/>
        <end position="82"/>
    </location>
</feature>
<evidence type="ECO:0008006" key="4">
    <source>
        <dbReference type="Google" id="ProtNLM"/>
    </source>
</evidence>
<dbReference type="NCBIfam" id="NF040945">
    <property type="entry name" value="CCC_membrane"/>
    <property type="match status" value="1"/>
</dbReference>
<dbReference type="STRING" id="946077.W5A_07382"/>
<accession>I0WFH3</accession>
<feature type="transmembrane region" description="Helical" evidence="1">
    <location>
        <begin position="12"/>
        <end position="39"/>
    </location>
</feature>
<organism evidence="2 3">
    <name type="scientific">Imtechella halotolerans K1</name>
    <dbReference type="NCBI Taxonomy" id="946077"/>
    <lineage>
        <taxon>Bacteria</taxon>
        <taxon>Pseudomonadati</taxon>
        <taxon>Bacteroidota</taxon>
        <taxon>Flavobacteriia</taxon>
        <taxon>Flavobacteriales</taxon>
        <taxon>Flavobacteriaceae</taxon>
        <taxon>Imtechella</taxon>
    </lineage>
</organism>
<keyword evidence="1" id="KW-0812">Transmembrane</keyword>
<keyword evidence="1" id="KW-0472">Membrane</keyword>
<keyword evidence="3" id="KW-1185">Reference proteome</keyword>
<proteinExistence type="predicted"/>
<evidence type="ECO:0000313" key="2">
    <source>
        <dbReference type="EMBL" id="EID75139.1"/>
    </source>
</evidence>
<evidence type="ECO:0000256" key="1">
    <source>
        <dbReference type="SAM" id="Phobius"/>
    </source>
</evidence>
<sequence length="104" mass="11716">MEKQSLSTVWIYVLSILGLPLCCCAGLGFIPAGIAYFMANGQIKKFYSNPEAYDGLQAVKTAKIIALVVVIINILYLAYFIYQLSTVGWSNILNEYQMQMKQYE</sequence>